<dbReference type="Gene3D" id="2.120.10.10">
    <property type="match status" value="1"/>
</dbReference>
<gene>
    <name evidence="1" type="ORF">S01H4_20462</name>
</gene>
<dbReference type="SUPFAM" id="SSF50939">
    <property type="entry name" value="Sialidases"/>
    <property type="match status" value="1"/>
</dbReference>
<evidence type="ECO:0000313" key="1">
    <source>
        <dbReference type="EMBL" id="GAG64604.1"/>
    </source>
</evidence>
<dbReference type="AlphaFoldDB" id="X0Z670"/>
<protein>
    <recommendedName>
        <fullName evidence="2">Secretion system C-terminal sorting domain-containing protein</fullName>
    </recommendedName>
</protein>
<organism evidence="1">
    <name type="scientific">marine sediment metagenome</name>
    <dbReference type="NCBI Taxonomy" id="412755"/>
    <lineage>
        <taxon>unclassified sequences</taxon>
        <taxon>metagenomes</taxon>
        <taxon>ecological metagenomes</taxon>
    </lineage>
</organism>
<evidence type="ECO:0008006" key="2">
    <source>
        <dbReference type="Google" id="ProtNLM"/>
    </source>
</evidence>
<dbReference type="CDD" id="cd15482">
    <property type="entry name" value="Sialidase_non-viral"/>
    <property type="match status" value="1"/>
</dbReference>
<dbReference type="EMBL" id="BART01009204">
    <property type="protein sequence ID" value="GAG64604.1"/>
    <property type="molecule type" value="Genomic_DNA"/>
</dbReference>
<sequence length="286" mass="32427">NWGPETRLTFDSNPSRFPCIAVFDSSIHIAWDDRRDGNYEIYYKRSTDNGENWGLDTRLTNNSNYSLLPSIAASDSIVHIVWNDHNGGSVIYYKRSTDNGVNWETEACISQFSSAYFPIVTASGFNVHAVWYRILGLSNNEIYYNCSVNAGVNWGDDFRLTNNDGHSSHPSIAVSDTTVHVIWADDRDGNYEIYYKRNSTGNPGIEETPIVREPESKVRLDIYPNPFVSYARILGHEDDDFMLYDILGRLLEIYKGEQIGADLSPGVYFIEGFSEGFAPVRIVKVK</sequence>
<reference evidence="1" key="1">
    <citation type="journal article" date="2014" name="Front. Microbiol.">
        <title>High frequency of phylogenetically diverse reductive dehalogenase-homologous genes in deep subseafloor sedimentary metagenomes.</title>
        <authorList>
            <person name="Kawai M."/>
            <person name="Futagami T."/>
            <person name="Toyoda A."/>
            <person name="Takaki Y."/>
            <person name="Nishi S."/>
            <person name="Hori S."/>
            <person name="Arai W."/>
            <person name="Tsubouchi T."/>
            <person name="Morono Y."/>
            <person name="Uchiyama I."/>
            <person name="Ito T."/>
            <person name="Fujiyama A."/>
            <person name="Inagaki F."/>
            <person name="Takami H."/>
        </authorList>
    </citation>
    <scope>NUCLEOTIDE SEQUENCE</scope>
    <source>
        <strain evidence="1">Expedition CK06-06</strain>
    </source>
</reference>
<proteinExistence type="predicted"/>
<comment type="caution">
    <text evidence="1">The sequence shown here is derived from an EMBL/GenBank/DDBJ whole genome shotgun (WGS) entry which is preliminary data.</text>
</comment>
<name>X0Z670_9ZZZZ</name>
<feature type="non-terminal residue" evidence="1">
    <location>
        <position position="1"/>
    </location>
</feature>
<accession>X0Z670</accession>
<dbReference type="InterPro" id="IPR036278">
    <property type="entry name" value="Sialidase_sf"/>
</dbReference>